<dbReference type="Pfam" id="PF10677">
    <property type="entry name" value="DUF2490"/>
    <property type="match status" value="1"/>
</dbReference>
<dbReference type="Proteomes" id="UP000643207">
    <property type="component" value="Unassembled WGS sequence"/>
</dbReference>
<dbReference type="AlphaFoldDB" id="A0A9X0XCQ2"/>
<keyword evidence="2" id="KW-1185">Reference proteome</keyword>
<gene>
    <name evidence="1" type="ORF">JI742_01215</name>
</gene>
<evidence type="ECO:0000313" key="1">
    <source>
        <dbReference type="EMBL" id="MBL0718496.1"/>
    </source>
</evidence>
<evidence type="ECO:0000313" key="2">
    <source>
        <dbReference type="Proteomes" id="UP000643207"/>
    </source>
</evidence>
<organism evidence="1 2">
    <name type="scientific">Aquariibacter lacus</name>
    <dbReference type="NCBI Taxonomy" id="2801332"/>
    <lineage>
        <taxon>Bacteria</taxon>
        <taxon>Pseudomonadati</taxon>
        <taxon>Pseudomonadota</taxon>
        <taxon>Betaproteobacteria</taxon>
        <taxon>Burkholderiales</taxon>
        <taxon>Sphaerotilaceae</taxon>
        <taxon>Aquariibacter</taxon>
    </lineage>
</organism>
<dbReference type="InterPro" id="IPR019619">
    <property type="entry name" value="DUF2490"/>
</dbReference>
<dbReference type="RefSeq" id="WP_201823207.1">
    <property type="nucleotide sequence ID" value="NZ_JAERRA010000001.1"/>
</dbReference>
<comment type="caution">
    <text evidence="1">The sequence shown here is derived from an EMBL/GenBank/DDBJ whole genome shotgun (WGS) entry which is preliminary data.</text>
</comment>
<reference evidence="1 2" key="1">
    <citation type="submission" date="2021-01" db="EMBL/GenBank/DDBJ databases">
        <title>Piscinibacter sp. Jin2 Genome sequencing and assembly.</title>
        <authorList>
            <person name="Kim I."/>
        </authorList>
    </citation>
    <scope>NUCLEOTIDE SEQUENCE [LARGE SCALE GENOMIC DNA]</scope>
    <source>
        <strain evidence="1 2">Jin2</strain>
    </source>
</reference>
<name>A0A9X0XCQ2_9BURK</name>
<accession>A0A9X0XCQ2</accession>
<dbReference type="EMBL" id="JAERRA010000001">
    <property type="protein sequence ID" value="MBL0718496.1"/>
    <property type="molecule type" value="Genomic_DNA"/>
</dbReference>
<protein>
    <submittedName>
        <fullName evidence="1">DUF2490 domain-containing protein</fullName>
    </submittedName>
</protein>
<proteinExistence type="predicted"/>
<sequence length="242" mass="27447">MADPTCLDPVSITAMHLRSVFQRAALLLPLGFALPAQATSEDTRMWLQGIVEVSVGERTRLGLEVQPRVLDGGERFDQTLYRPYVSYALSDRWSVAAGYLHADIRTAAGDVIERRPWQQLSYVGRSAGGLNWTLRARLEQRDLSTQSEISHRIRLQARLTQALPQQPGWHALFSNEVFVNLNDPAWAGPQHLAQNRLLVGAMWSPVSTRRVEFGYLNQWIDNLAPRENSVNHVLYLGLYQRF</sequence>